<keyword evidence="2" id="KW-1185">Reference proteome</keyword>
<organism evidence="1 2">
    <name type="scientific">Xenotaenia resolanae</name>
    <dbReference type="NCBI Taxonomy" id="208358"/>
    <lineage>
        <taxon>Eukaryota</taxon>
        <taxon>Metazoa</taxon>
        <taxon>Chordata</taxon>
        <taxon>Craniata</taxon>
        <taxon>Vertebrata</taxon>
        <taxon>Euteleostomi</taxon>
        <taxon>Actinopterygii</taxon>
        <taxon>Neopterygii</taxon>
        <taxon>Teleostei</taxon>
        <taxon>Neoteleostei</taxon>
        <taxon>Acanthomorphata</taxon>
        <taxon>Ovalentaria</taxon>
        <taxon>Atherinomorphae</taxon>
        <taxon>Cyprinodontiformes</taxon>
        <taxon>Goodeidae</taxon>
        <taxon>Xenotaenia</taxon>
    </lineage>
</organism>
<protein>
    <submittedName>
        <fullName evidence="1">Uncharacterized protein</fullName>
    </submittedName>
</protein>
<name>A0ABV0VKY4_9TELE</name>
<sequence>MSFENLIKRLHHCLITEDPASESGCQILQRFVNKLSESSRSSVKRSKERSLEEAVQLLRQISEAQLRGMEKEHLLLLVRLLLSLQLEMVSISTACRKVDQMLQHLAAKVNYQLVYKETLQSFQSIVHSDQVQRSYFLFGCPLLSATLPCL</sequence>
<evidence type="ECO:0000313" key="1">
    <source>
        <dbReference type="EMBL" id="MEQ2257925.1"/>
    </source>
</evidence>
<proteinExistence type="predicted"/>
<comment type="caution">
    <text evidence="1">The sequence shown here is derived from an EMBL/GenBank/DDBJ whole genome shotgun (WGS) entry which is preliminary data.</text>
</comment>
<dbReference type="Proteomes" id="UP001444071">
    <property type="component" value="Unassembled WGS sequence"/>
</dbReference>
<accession>A0ABV0VKY4</accession>
<evidence type="ECO:0000313" key="2">
    <source>
        <dbReference type="Proteomes" id="UP001444071"/>
    </source>
</evidence>
<gene>
    <name evidence="1" type="ORF">XENORESO_013261</name>
</gene>
<dbReference type="EMBL" id="JAHRIM010000043">
    <property type="protein sequence ID" value="MEQ2257925.1"/>
    <property type="molecule type" value="Genomic_DNA"/>
</dbReference>
<reference evidence="1 2" key="1">
    <citation type="submission" date="2021-06" db="EMBL/GenBank/DDBJ databases">
        <authorList>
            <person name="Palmer J.M."/>
        </authorList>
    </citation>
    <scope>NUCLEOTIDE SEQUENCE [LARGE SCALE GENOMIC DNA]</scope>
    <source>
        <strain evidence="1 2">XR_2019</strain>
        <tissue evidence="1">Muscle</tissue>
    </source>
</reference>